<dbReference type="RefSeq" id="WP_015088044.1">
    <property type="nucleotide sequence ID" value="NC_019566.1"/>
</dbReference>
<evidence type="ECO:0000256" key="1">
    <source>
        <dbReference type="ARBA" id="ARBA00003416"/>
    </source>
</evidence>
<dbReference type="OrthoDB" id="370725at2"/>
<keyword evidence="6" id="KW-1133">Transmembrane helix</keyword>
<accession>K7ZCG1</accession>
<evidence type="ECO:0000256" key="4">
    <source>
        <dbReference type="ARBA" id="ARBA00023054"/>
    </source>
</evidence>
<dbReference type="Proteomes" id="UP000010077">
    <property type="component" value="Chromosome"/>
</dbReference>
<dbReference type="KEGG" id="thal:A1OE_351"/>
<evidence type="ECO:0000256" key="5">
    <source>
        <dbReference type="ARBA" id="ARBA00023172"/>
    </source>
</evidence>
<dbReference type="eggNOG" id="COG1322">
    <property type="taxonomic scope" value="Bacteria"/>
</dbReference>
<dbReference type="AlphaFoldDB" id="K7ZCG1"/>
<dbReference type="GO" id="GO:0006310">
    <property type="term" value="P:DNA recombination"/>
    <property type="evidence" value="ECO:0007669"/>
    <property type="project" value="UniProtKB-KW"/>
</dbReference>
<reference evidence="7 8" key="1">
    <citation type="journal article" date="2012" name="Proc. Natl. Acad. Sci. U.S.A.">
        <title>Genome streamlining and chemical defense in a coral reef symbiosis.</title>
        <authorList>
            <person name="Kwan J.C."/>
            <person name="Donia M.S."/>
            <person name="Han A.W."/>
            <person name="Hirose E."/>
            <person name="Haygood M.G."/>
            <person name="Schmidt E.W."/>
        </authorList>
    </citation>
    <scope>NUCLEOTIDE SEQUENCE [LARGE SCALE GENOMIC DNA]</scope>
    <source>
        <strain evidence="7 8">L2</strain>
    </source>
</reference>
<dbReference type="PATRIC" id="fig|1193729.4.peg.203"/>
<dbReference type="Pfam" id="PF02646">
    <property type="entry name" value="RmuC"/>
    <property type="match status" value="1"/>
</dbReference>
<organism evidence="7 8">
    <name type="scientific">Candidatus Endolissoclinum faulkneri L2</name>
    <dbReference type="NCBI Taxonomy" id="1193729"/>
    <lineage>
        <taxon>Bacteria</taxon>
        <taxon>Pseudomonadati</taxon>
        <taxon>Pseudomonadota</taxon>
        <taxon>Alphaproteobacteria</taxon>
        <taxon>Rhodospirillales</taxon>
        <taxon>Rhodospirillaceae</taxon>
        <taxon>Candidatus Endolissoclinum</taxon>
    </lineage>
</organism>
<keyword evidence="6" id="KW-0812">Transmembrane</keyword>
<evidence type="ECO:0000256" key="2">
    <source>
        <dbReference type="ARBA" id="ARBA00009840"/>
    </source>
</evidence>
<comment type="similarity">
    <text evidence="2">Belongs to the RmuC family.</text>
</comment>
<dbReference type="PANTHER" id="PTHR30563:SF0">
    <property type="entry name" value="DNA RECOMBINATION PROTEIN RMUC"/>
    <property type="match status" value="1"/>
</dbReference>
<keyword evidence="4" id="KW-0175">Coiled coil</keyword>
<evidence type="ECO:0000256" key="3">
    <source>
        <dbReference type="ARBA" id="ARBA00021840"/>
    </source>
</evidence>
<evidence type="ECO:0000256" key="6">
    <source>
        <dbReference type="SAM" id="Phobius"/>
    </source>
</evidence>
<keyword evidence="6" id="KW-0472">Membrane</keyword>
<dbReference type="EMBL" id="CP003539">
    <property type="protein sequence ID" value="AFX98546.1"/>
    <property type="molecule type" value="Genomic_DNA"/>
</dbReference>
<proteinExistence type="inferred from homology"/>
<evidence type="ECO:0000313" key="7">
    <source>
        <dbReference type="EMBL" id="AFX98546.1"/>
    </source>
</evidence>
<evidence type="ECO:0000313" key="8">
    <source>
        <dbReference type="Proteomes" id="UP000010077"/>
    </source>
</evidence>
<dbReference type="InterPro" id="IPR003798">
    <property type="entry name" value="DNA_recombination_RmuC"/>
</dbReference>
<feature type="transmembrane region" description="Helical" evidence="6">
    <location>
        <begin position="6"/>
        <end position="24"/>
    </location>
</feature>
<keyword evidence="5" id="KW-0233">DNA recombination</keyword>
<protein>
    <recommendedName>
        <fullName evidence="3">DNA recombination protein RmuC homolog</fullName>
    </recommendedName>
</protein>
<dbReference type="HOGENOM" id="CLU_020365_0_1_5"/>
<gene>
    <name evidence="7" type="ORF">A1OE_351</name>
</gene>
<keyword evidence="8" id="KW-1185">Reference proteome</keyword>
<comment type="function">
    <text evidence="1">Involved in DNA recombination.</text>
</comment>
<name>K7ZCG1_9PROT</name>
<sequence length="387" mass="43773">MAEINIILLVIIAAIISIATYFILTQHNRSKVDKLLEKKDEQQQALTERMSASQEQLSGRIAQIANSQIISQARIAEALQVQERELSNKLDKRLNDMNSWISDGIEKSSKSIESTASDLKERLAIIDRAQKNMTDLSIQVDKLQSILSNKQARGTFGEIQLKDLITQALPPSVYSFQTSLSNNFRVDCLLNLPNPPGTIAIDAKFPLEAYYLLQASTKDEERATARRRLAQEVSVHVRAIAEKYIIPGKTAESALMFLPSEAVYTELHSNLPSVVQEAFRRRVWIVSPTTLMATLNTVRAVLKDASMRENADVIQDEVNRLLDDIIRLDERVSKLDKHFIQANEDIRQIRISTEKITKRSERIQELELEQPTIIGDVSRTKIANIKD</sequence>
<dbReference type="PANTHER" id="PTHR30563">
    <property type="entry name" value="DNA RECOMBINATION PROTEIN RMUC"/>
    <property type="match status" value="1"/>
</dbReference>